<evidence type="ECO:0000313" key="2">
    <source>
        <dbReference type="Proteomes" id="UP000004810"/>
    </source>
</evidence>
<sequence>VEQWLKSGGLAKGDHYSQMTAICHHLFTQGTKDGHDLVENGLKQFSGRWTTTLQLATCVRNEHILKKVASQIIATRNAAVYTAMLQ</sequence>
<reference evidence="2" key="1">
    <citation type="submission" date="2012-08" db="EMBL/GenBank/DDBJ databases">
        <title>The Genome Sequence of Wuchereria bancrofti.</title>
        <authorList>
            <person name="Nutman T.B."/>
            <person name="Fink D.L."/>
            <person name="Russ C."/>
            <person name="Young S."/>
            <person name="Zeng Q."/>
            <person name="Koehrsen M."/>
            <person name="Alvarado L."/>
            <person name="Berlin A."/>
            <person name="Chapman S.B."/>
            <person name="Chen Z."/>
            <person name="Freedman E."/>
            <person name="Gellesch M."/>
            <person name="Goldberg J."/>
            <person name="Griggs A."/>
            <person name="Gujja S."/>
            <person name="Heilman E.R."/>
            <person name="Heiman D."/>
            <person name="Hepburn T."/>
            <person name="Howarth C."/>
            <person name="Jen D."/>
            <person name="Larson L."/>
            <person name="Lewis B."/>
            <person name="Mehta T."/>
            <person name="Park D."/>
            <person name="Pearson M."/>
            <person name="Roberts A."/>
            <person name="Saif S."/>
            <person name="Shea T."/>
            <person name="Shenoy N."/>
            <person name="Sisk P."/>
            <person name="Stolte C."/>
            <person name="Sykes S."/>
            <person name="Walk T."/>
            <person name="White J."/>
            <person name="Yandava C."/>
            <person name="Haas B."/>
            <person name="Henn M.R."/>
            <person name="Nusbaum C."/>
            <person name="Birren B."/>
        </authorList>
    </citation>
    <scope>NUCLEOTIDE SEQUENCE [LARGE SCALE GENOMIC DNA]</scope>
    <source>
        <strain evidence="2">NA</strain>
    </source>
</reference>
<dbReference type="Proteomes" id="UP000004810">
    <property type="component" value="Unassembled WGS sequence"/>
</dbReference>
<accession>J9DLP7</accession>
<comment type="caution">
    <text evidence="1">The sequence shown here is derived from an EMBL/GenBank/DDBJ whole genome shotgun (WGS) entry which is preliminary data.</text>
</comment>
<gene>
    <name evidence="1" type="ORF">WUBG_18695</name>
</gene>
<protein>
    <submittedName>
        <fullName evidence="1">Uncharacterized protein</fullName>
    </submittedName>
</protein>
<feature type="non-terminal residue" evidence="1">
    <location>
        <position position="1"/>
    </location>
</feature>
<dbReference type="EMBL" id="ADBV01022117">
    <property type="protein sequence ID" value="EJW70401.1"/>
    <property type="molecule type" value="Genomic_DNA"/>
</dbReference>
<dbReference type="AlphaFoldDB" id="J9DLP7"/>
<proteinExistence type="predicted"/>
<feature type="non-terminal residue" evidence="1">
    <location>
        <position position="86"/>
    </location>
</feature>
<organism evidence="1 2">
    <name type="scientific">Wuchereria bancrofti</name>
    <dbReference type="NCBI Taxonomy" id="6293"/>
    <lineage>
        <taxon>Eukaryota</taxon>
        <taxon>Metazoa</taxon>
        <taxon>Ecdysozoa</taxon>
        <taxon>Nematoda</taxon>
        <taxon>Chromadorea</taxon>
        <taxon>Rhabditida</taxon>
        <taxon>Spirurina</taxon>
        <taxon>Spiruromorpha</taxon>
        <taxon>Filarioidea</taxon>
        <taxon>Onchocercidae</taxon>
        <taxon>Wuchereria</taxon>
    </lineage>
</organism>
<evidence type="ECO:0000313" key="1">
    <source>
        <dbReference type="EMBL" id="EJW70401.1"/>
    </source>
</evidence>
<name>J9DLP7_WUCBA</name>